<comment type="caution">
    <text evidence="1">The sequence shown here is derived from an EMBL/GenBank/DDBJ whole genome shotgun (WGS) entry which is preliminary data.</text>
</comment>
<organism evidence="1 2">
    <name type="scientific">Mycolicibacterium phocaicum</name>
    <dbReference type="NCBI Taxonomy" id="319706"/>
    <lineage>
        <taxon>Bacteria</taxon>
        <taxon>Bacillati</taxon>
        <taxon>Actinomycetota</taxon>
        <taxon>Actinomycetes</taxon>
        <taxon>Mycobacteriales</taxon>
        <taxon>Mycobacteriaceae</taxon>
        <taxon>Mycolicibacterium</taxon>
    </lineage>
</organism>
<dbReference type="AlphaFoldDB" id="A0A7I7ZRD8"/>
<reference evidence="1 2" key="1">
    <citation type="submission" date="2018-01" db="EMBL/GenBank/DDBJ databases">
        <title>Comparative genomics of Mycobacterium mucogenicum and Mycobacterium neoaurum clade members emphasizing tRNA and non-coding RNA.</title>
        <authorList>
            <person name="Behra P.R.K."/>
            <person name="Pettersson B.M.F."/>
            <person name="Das S."/>
            <person name="Dasgupta S."/>
            <person name="Kirsebom L.A."/>
        </authorList>
    </citation>
    <scope>NUCLEOTIDE SEQUENCE [LARGE SCALE GENOMIC DNA]</scope>
    <source>
        <strain evidence="1 2">DSM 45104</strain>
    </source>
</reference>
<name>A0A7I7ZRD8_9MYCO</name>
<evidence type="ECO:0000313" key="2">
    <source>
        <dbReference type="Proteomes" id="UP000309984"/>
    </source>
</evidence>
<dbReference type="Proteomes" id="UP000309984">
    <property type="component" value="Unassembled WGS sequence"/>
</dbReference>
<gene>
    <name evidence="1" type="ORF">C1S79_03650</name>
</gene>
<accession>A0A7I7ZRD8</accession>
<evidence type="ECO:0000313" key="1">
    <source>
        <dbReference type="EMBL" id="TLH73697.1"/>
    </source>
</evidence>
<dbReference type="EMBL" id="POTM01000012">
    <property type="protein sequence ID" value="TLH73697.1"/>
    <property type="molecule type" value="Genomic_DNA"/>
</dbReference>
<protein>
    <submittedName>
        <fullName evidence="1">Uncharacterized protein</fullName>
    </submittedName>
</protein>
<dbReference type="RefSeq" id="WP_138247972.1">
    <property type="nucleotide sequence ID" value="NZ_AP022616.1"/>
</dbReference>
<sequence>MSTETVEKMSKPQKRFFTMKDVLAQVESTGIAIDENTFDYHLYTTRKMPKAAKKVQRERYWTQDQIDQFIEAL</sequence>
<keyword evidence="2" id="KW-1185">Reference proteome</keyword>
<proteinExistence type="predicted"/>